<proteinExistence type="predicted"/>
<evidence type="ECO:0008006" key="4">
    <source>
        <dbReference type="Google" id="ProtNLM"/>
    </source>
</evidence>
<dbReference type="EMBL" id="CP127363">
    <property type="protein sequence ID" value="WIY46715.1"/>
    <property type="molecule type" value="Genomic_DNA"/>
</dbReference>
<organism evidence="2 3">
    <name type="scientific">Paracidovorax citrulli</name>
    <name type="common">Acidovorax citrulli</name>
    <dbReference type="NCBI Taxonomy" id="80869"/>
    <lineage>
        <taxon>Bacteria</taxon>
        <taxon>Pseudomonadati</taxon>
        <taxon>Pseudomonadota</taxon>
        <taxon>Betaproteobacteria</taxon>
        <taxon>Burkholderiales</taxon>
        <taxon>Comamonadaceae</taxon>
        <taxon>Paracidovorax</taxon>
    </lineage>
</organism>
<keyword evidence="3" id="KW-1185">Reference proteome</keyword>
<dbReference type="RefSeq" id="WP_011795997.1">
    <property type="nucleotide sequence ID" value="NZ_CP023687.1"/>
</dbReference>
<evidence type="ECO:0000313" key="3">
    <source>
        <dbReference type="Proteomes" id="UP001242732"/>
    </source>
</evidence>
<evidence type="ECO:0000256" key="1">
    <source>
        <dbReference type="SAM" id="MobiDB-lite"/>
    </source>
</evidence>
<feature type="region of interest" description="Disordered" evidence="1">
    <location>
        <begin position="123"/>
        <end position="147"/>
    </location>
</feature>
<sequence>MTERPYMQEPWYALLMSRCAGGVTRTLIAKQLGLSSTTLSMVINGTGPYGDGRASTAKVADRIVHTFGRYACPHLTEQAGESQVITAEECRAFAHCEPPTGRPRAMQHWQACRKCPHAAASAPPIERASAPRKVIPIQPQEASDVAF</sequence>
<name>A0ABY9AJ51_PARCI</name>
<evidence type="ECO:0000313" key="2">
    <source>
        <dbReference type="EMBL" id="WIY46715.1"/>
    </source>
</evidence>
<dbReference type="Proteomes" id="UP001242732">
    <property type="component" value="Chromosome"/>
</dbReference>
<reference evidence="2 3" key="1">
    <citation type="submission" date="2023-06" db="EMBL/GenBank/DDBJ databases">
        <authorList>
            <person name="Ham H."/>
            <person name="Park D.S."/>
        </authorList>
    </citation>
    <scope>NUCLEOTIDE SEQUENCE [LARGE SCALE GENOMIC DNA]</scope>
    <source>
        <strain evidence="2 3">KACC 17005</strain>
    </source>
</reference>
<accession>A0ABY9AJ51</accession>
<gene>
    <name evidence="2" type="ORF">QRO08_12670</name>
</gene>
<protein>
    <recommendedName>
        <fullName evidence="4">Transcriptional regulator</fullName>
    </recommendedName>
</protein>